<dbReference type="EMBL" id="FOLS01000006">
    <property type="protein sequence ID" value="SFC46059.1"/>
    <property type="molecule type" value="Genomic_DNA"/>
</dbReference>
<feature type="region of interest" description="Disordered" evidence="4">
    <location>
        <begin position="171"/>
        <end position="212"/>
    </location>
</feature>
<keyword evidence="6" id="KW-1185">Reference proteome</keyword>
<name>A0AAQ1HKQ0_9PSED</name>
<dbReference type="PANTHER" id="PTHR38340:SF1">
    <property type="entry name" value="S-LAYER PROTEIN"/>
    <property type="match status" value="1"/>
</dbReference>
<dbReference type="InterPro" id="IPR018511">
    <property type="entry name" value="Hemolysin-typ_Ca-bd_CS"/>
</dbReference>
<evidence type="ECO:0000256" key="4">
    <source>
        <dbReference type="SAM" id="MobiDB-lite"/>
    </source>
</evidence>
<dbReference type="InterPro" id="IPR001343">
    <property type="entry name" value="Hemolysn_Ca-bd"/>
</dbReference>
<dbReference type="InterPro" id="IPR050557">
    <property type="entry name" value="RTX_toxin/Mannuronan_C5-epim"/>
</dbReference>
<evidence type="ECO:0000256" key="1">
    <source>
        <dbReference type="ARBA" id="ARBA00004613"/>
    </source>
</evidence>
<keyword evidence="2" id="KW-0964">Secreted</keyword>
<dbReference type="SUPFAM" id="SSF51120">
    <property type="entry name" value="beta-Roll"/>
    <property type="match status" value="2"/>
</dbReference>
<accession>A0AAQ1HKQ0</accession>
<proteinExistence type="predicted"/>
<keyword evidence="3" id="KW-0106">Calcium</keyword>
<feature type="compositionally biased region" description="Basic and acidic residues" evidence="4">
    <location>
        <begin position="196"/>
        <end position="207"/>
    </location>
</feature>
<dbReference type="GO" id="GO:0005576">
    <property type="term" value="C:extracellular region"/>
    <property type="evidence" value="ECO:0007669"/>
    <property type="project" value="UniProtKB-SubCell"/>
</dbReference>
<evidence type="ECO:0000313" key="5">
    <source>
        <dbReference type="EMBL" id="SFC46059.1"/>
    </source>
</evidence>
<dbReference type="AlphaFoldDB" id="A0AAQ1HKQ0"/>
<evidence type="ECO:0000256" key="3">
    <source>
        <dbReference type="ARBA" id="ARBA00022837"/>
    </source>
</evidence>
<dbReference type="PROSITE" id="PS00330">
    <property type="entry name" value="HEMOLYSIN_CALCIUM"/>
    <property type="match status" value="4"/>
</dbReference>
<dbReference type="InterPro" id="IPR011049">
    <property type="entry name" value="Serralysin-like_metalloprot_C"/>
</dbReference>
<protein>
    <submittedName>
        <fullName evidence="5">Hemolysin-type calcium-binding repeat-containing protein</fullName>
    </submittedName>
</protein>
<dbReference type="PRINTS" id="PR00313">
    <property type="entry name" value="CABNDNGRPT"/>
</dbReference>
<comment type="caution">
    <text evidence="5">The sequence shown here is derived from an EMBL/GenBank/DDBJ whole genome shotgun (WGS) entry which is preliminary data.</text>
</comment>
<organism evidence="5 6">
    <name type="scientific">Pseudomonas citronellolis</name>
    <dbReference type="NCBI Taxonomy" id="53408"/>
    <lineage>
        <taxon>Bacteria</taxon>
        <taxon>Pseudomonadati</taxon>
        <taxon>Pseudomonadota</taxon>
        <taxon>Gammaproteobacteria</taxon>
        <taxon>Pseudomonadales</taxon>
        <taxon>Pseudomonadaceae</taxon>
        <taxon>Pseudomonas</taxon>
    </lineage>
</organism>
<evidence type="ECO:0000313" key="6">
    <source>
        <dbReference type="Proteomes" id="UP000183385"/>
    </source>
</evidence>
<dbReference type="PANTHER" id="PTHR38340">
    <property type="entry name" value="S-LAYER PROTEIN"/>
    <property type="match status" value="1"/>
</dbReference>
<dbReference type="Proteomes" id="UP000183385">
    <property type="component" value="Unassembled WGS sequence"/>
</dbReference>
<feature type="region of interest" description="Disordered" evidence="4">
    <location>
        <begin position="331"/>
        <end position="364"/>
    </location>
</feature>
<gene>
    <name evidence="5" type="ORF">SAMN05216577_1065</name>
</gene>
<dbReference type="Gene3D" id="2.150.10.10">
    <property type="entry name" value="Serralysin-like metalloprotease, C-terminal"/>
    <property type="match status" value="2"/>
</dbReference>
<sequence length="416" mass="44162">MSKHYANDLEYPLLLGAQPLGLGREGGYVEGGPSDDTLIGGAGDDLLYGDAGDDFLEGGGGDDYLMGGDGENTYYFAPGWGNDTIEPHPLYDWETGITRPPGDSIEFGPGISGSDIRLVKNGNDLMIFGQDGRDSIALLGYFDEAGPLREIRFADGTRWLPEHILDQVLSGTENDDDLHGDDRDNRISGGLGNDRLFGEKGDDHLDGGEGNDYLLGGDGDDTLIGGAGDDFLMGHSGHNRYRFERNWGADRLFSTNGKDGRETLEFGEGVDPSSLRIAERDGVLYLIQEGTGNRLEWSGYFDFKHGDAEIRFADGTVWGRDYIDAALQRGGSRQGRCDLPGGPGSHTPMSPLDESPGAPPAAASGRLDADGLLLTLEGKAHQLVNVLAAFGTPPASGSLGAVAVSTQLEHLLAVAG</sequence>
<reference evidence="5 6" key="1">
    <citation type="submission" date="2016-10" db="EMBL/GenBank/DDBJ databases">
        <authorList>
            <person name="Varghese N."/>
            <person name="Submissions S."/>
        </authorList>
    </citation>
    <scope>NUCLEOTIDE SEQUENCE [LARGE SCALE GENOMIC DNA]</scope>
    <source>
        <strain evidence="5 6">LMG 18378</strain>
    </source>
</reference>
<dbReference type="Pfam" id="PF00353">
    <property type="entry name" value="HemolysinCabind"/>
    <property type="match status" value="3"/>
</dbReference>
<dbReference type="RefSeq" id="WP_074978772.1">
    <property type="nucleotide sequence ID" value="NZ_CP104727.1"/>
</dbReference>
<evidence type="ECO:0000256" key="2">
    <source>
        <dbReference type="ARBA" id="ARBA00022525"/>
    </source>
</evidence>
<comment type="subcellular location">
    <subcellularLocation>
        <location evidence="1">Secreted</location>
    </subcellularLocation>
</comment>
<dbReference type="GO" id="GO:0005509">
    <property type="term" value="F:calcium ion binding"/>
    <property type="evidence" value="ECO:0007669"/>
    <property type="project" value="InterPro"/>
</dbReference>